<evidence type="ECO:0000313" key="3">
    <source>
        <dbReference type="RefSeq" id="XP_032803390.1"/>
    </source>
</evidence>
<organism evidence="2 3">
    <name type="scientific">Petromyzon marinus</name>
    <name type="common">Sea lamprey</name>
    <dbReference type="NCBI Taxonomy" id="7757"/>
    <lineage>
        <taxon>Eukaryota</taxon>
        <taxon>Metazoa</taxon>
        <taxon>Chordata</taxon>
        <taxon>Craniata</taxon>
        <taxon>Vertebrata</taxon>
        <taxon>Cyclostomata</taxon>
        <taxon>Hyperoartia</taxon>
        <taxon>Petromyzontiformes</taxon>
        <taxon>Petromyzontidae</taxon>
        <taxon>Petromyzon</taxon>
    </lineage>
</organism>
<feature type="compositionally biased region" description="Basic and acidic residues" evidence="1">
    <location>
        <begin position="11"/>
        <end position="22"/>
    </location>
</feature>
<gene>
    <name evidence="3" type="primary">LOC116939291</name>
</gene>
<proteinExistence type="predicted"/>
<name>A0AAJ7WMU2_PETMA</name>
<dbReference type="RefSeq" id="XP_032803390.1">
    <property type="nucleotide sequence ID" value="XM_032947499.1"/>
</dbReference>
<dbReference type="KEGG" id="pmrn:116939291"/>
<dbReference type="AlphaFoldDB" id="A0AAJ7WMU2"/>
<accession>A0AAJ7WMU2</accession>
<feature type="region of interest" description="Disordered" evidence="1">
    <location>
        <begin position="1"/>
        <end position="22"/>
    </location>
</feature>
<dbReference type="Proteomes" id="UP001318040">
    <property type="component" value="Chromosome 5"/>
</dbReference>
<evidence type="ECO:0000256" key="1">
    <source>
        <dbReference type="SAM" id="MobiDB-lite"/>
    </source>
</evidence>
<feature type="compositionally biased region" description="Basic residues" evidence="1">
    <location>
        <begin position="1"/>
        <end position="10"/>
    </location>
</feature>
<evidence type="ECO:0000313" key="2">
    <source>
        <dbReference type="Proteomes" id="UP001318040"/>
    </source>
</evidence>
<keyword evidence="2" id="KW-1185">Reference proteome</keyword>
<reference evidence="3" key="1">
    <citation type="submission" date="2025-08" db="UniProtKB">
        <authorList>
            <consortium name="RefSeq"/>
        </authorList>
    </citation>
    <scope>IDENTIFICATION</scope>
    <source>
        <tissue evidence="3">Sperm</tissue>
    </source>
</reference>
<sequence>MRRSERRRRMMMRERIPDPESRDREEAEVRIVCFERLGASDAEKEEAISWQGGVVVGGGIVRSERDEQSESRGHAARTCCCGNSATEHFPLCPCYLLPPPGSPRLAPSIHVHARSSSSAVDALHNPGWTPHGTGLDQRTMALRLTARALFCRRALLPSDSGLAALCGMGGGDGAGGVEGVGGGGWVALPLMAFPAQRFLEAWSRRLWADYHVWPVYS</sequence>
<protein>
    <submittedName>
        <fullName evidence="3">Uncharacterized protein LOC116939291</fullName>
    </submittedName>
</protein>